<name>A0A0D8XDA0_DICVI</name>
<dbReference type="Proteomes" id="UP000053766">
    <property type="component" value="Unassembled WGS sequence"/>
</dbReference>
<evidence type="ECO:0000256" key="1">
    <source>
        <dbReference type="ARBA" id="ARBA00022443"/>
    </source>
</evidence>
<dbReference type="GO" id="GO:0090251">
    <property type="term" value="P:protein localization involved in establishment of planar polarity"/>
    <property type="evidence" value="ECO:0007669"/>
    <property type="project" value="TreeGrafter"/>
</dbReference>
<keyword evidence="6" id="KW-1185">Reference proteome</keyword>
<keyword evidence="1 2" id="KW-0728">SH3 domain</keyword>
<dbReference type="GO" id="GO:0005737">
    <property type="term" value="C:cytoplasm"/>
    <property type="evidence" value="ECO:0007669"/>
    <property type="project" value="TreeGrafter"/>
</dbReference>
<dbReference type="SUPFAM" id="SSF50044">
    <property type="entry name" value="SH3-domain"/>
    <property type="match status" value="1"/>
</dbReference>
<dbReference type="PANTHER" id="PTHR15176:SF1">
    <property type="entry name" value="NEPHROCYSTIN-1"/>
    <property type="match status" value="1"/>
</dbReference>
<reference evidence="6" key="2">
    <citation type="journal article" date="2016" name="Sci. Rep.">
        <title>Dictyocaulus viviparus genome, variome and transcriptome elucidate lungworm biology and support future intervention.</title>
        <authorList>
            <person name="McNulty S.N."/>
            <person name="Strube C."/>
            <person name="Rosa B.A."/>
            <person name="Martin J.C."/>
            <person name="Tyagi R."/>
            <person name="Choi Y.J."/>
            <person name="Wang Q."/>
            <person name="Hallsworth Pepin K."/>
            <person name="Zhang X."/>
            <person name="Ozersky P."/>
            <person name="Wilson R.K."/>
            <person name="Sternberg P.W."/>
            <person name="Gasser R.B."/>
            <person name="Mitreva M."/>
        </authorList>
    </citation>
    <scope>NUCLEOTIDE SEQUENCE [LARGE SCALE GENOMIC DNA]</scope>
    <source>
        <strain evidence="6">HannoverDv2000</strain>
    </source>
</reference>
<evidence type="ECO:0000256" key="2">
    <source>
        <dbReference type="PROSITE-ProRule" id="PRU00192"/>
    </source>
</evidence>
<dbReference type="SMART" id="SM00326">
    <property type="entry name" value="SH3"/>
    <property type="match status" value="1"/>
</dbReference>
<protein>
    <submittedName>
        <fullName evidence="5">SH3 domain protein</fullName>
    </submittedName>
</protein>
<dbReference type="InterPro" id="IPR039687">
    <property type="entry name" value="NPHP1"/>
</dbReference>
<organism evidence="5 6">
    <name type="scientific">Dictyocaulus viviparus</name>
    <name type="common">Bovine lungworm</name>
    <dbReference type="NCBI Taxonomy" id="29172"/>
    <lineage>
        <taxon>Eukaryota</taxon>
        <taxon>Metazoa</taxon>
        <taxon>Ecdysozoa</taxon>
        <taxon>Nematoda</taxon>
        <taxon>Chromadorea</taxon>
        <taxon>Rhabditida</taxon>
        <taxon>Rhabditina</taxon>
        <taxon>Rhabditomorpha</taxon>
        <taxon>Strongyloidea</taxon>
        <taxon>Metastrongylidae</taxon>
        <taxon>Dictyocaulus</taxon>
    </lineage>
</organism>
<proteinExistence type="predicted"/>
<dbReference type="InterPro" id="IPR001452">
    <property type="entry name" value="SH3_domain"/>
</dbReference>
<dbReference type="EMBL" id="KN716770">
    <property type="protein sequence ID" value="KJH41732.1"/>
    <property type="molecule type" value="Genomic_DNA"/>
</dbReference>
<dbReference type="PANTHER" id="PTHR15176">
    <property type="entry name" value="NEPHROCYSTIN"/>
    <property type="match status" value="1"/>
</dbReference>
<sequence length="386" mass="43762">RIFVQVTKPPPHPPNRSERLAKSITTKSDVESNVVSQRTDSLATNEKLDSTVVPFTDGAVVDENLFIVLSNLQASQRGDLTITEGETLRIIQTRPDGWWTAENSNGMVGLVPKTYLRKAKSTDQSKKVIEKTNETNFHTKTHLTTRPPTPPPPPHSVASNQMSTRQVRCLGDAQDLDPHLSLACHLTPRLSHSNIGFHDLYWNYNDDKLRKRRVRVSKLVRLVRLEGMPKVKSTDICLIRAALYDRSRRTGRQIVSNVHTIRAQVKNRTWTFNTRTDTTSSGVDYGDFIVRSNYNLDDVVLLIEASHFVEAQTSLEEQSLGIIIIDLITKGEISFKNRTYCEMLKAENIFDHRINSNSITSFKIVLKVLDVPEELMPFVEYVVLIS</sequence>
<feature type="region of interest" description="Disordered" evidence="3">
    <location>
        <begin position="137"/>
        <end position="162"/>
    </location>
</feature>
<dbReference type="Gene3D" id="2.30.30.40">
    <property type="entry name" value="SH3 Domains"/>
    <property type="match status" value="1"/>
</dbReference>
<dbReference type="STRING" id="29172.A0A0D8XDA0"/>
<dbReference type="PROSITE" id="PS50002">
    <property type="entry name" value="SH3"/>
    <property type="match status" value="1"/>
</dbReference>
<feature type="non-terminal residue" evidence="5">
    <location>
        <position position="1"/>
    </location>
</feature>
<accession>A0A0D8XDA0</accession>
<dbReference type="InterPro" id="IPR036028">
    <property type="entry name" value="SH3-like_dom_sf"/>
</dbReference>
<dbReference type="AlphaFoldDB" id="A0A0D8XDA0"/>
<evidence type="ECO:0000313" key="6">
    <source>
        <dbReference type="Proteomes" id="UP000053766"/>
    </source>
</evidence>
<reference evidence="5 6" key="1">
    <citation type="submission" date="2013-11" db="EMBL/GenBank/DDBJ databases">
        <title>Draft genome of the bovine lungworm Dictyocaulus viviparus.</title>
        <authorList>
            <person name="Mitreva M."/>
        </authorList>
    </citation>
    <scope>NUCLEOTIDE SEQUENCE [LARGE SCALE GENOMIC DNA]</scope>
    <source>
        <strain evidence="5 6">HannoverDv2000</strain>
    </source>
</reference>
<dbReference type="OrthoDB" id="5340910at2759"/>
<dbReference type="CDD" id="cd11770">
    <property type="entry name" value="SH3_Nephrocystin"/>
    <property type="match status" value="1"/>
</dbReference>
<evidence type="ECO:0000313" key="5">
    <source>
        <dbReference type="EMBL" id="KJH41732.1"/>
    </source>
</evidence>
<dbReference type="Pfam" id="PF00018">
    <property type="entry name" value="SH3_1"/>
    <property type="match status" value="1"/>
</dbReference>
<evidence type="ECO:0000259" key="4">
    <source>
        <dbReference type="PROSITE" id="PS50002"/>
    </source>
</evidence>
<gene>
    <name evidence="5" type="ORF">DICVIV_12293</name>
</gene>
<dbReference type="GO" id="GO:0005929">
    <property type="term" value="C:cilium"/>
    <property type="evidence" value="ECO:0007669"/>
    <property type="project" value="TreeGrafter"/>
</dbReference>
<evidence type="ECO:0000256" key="3">
    <source>
        <dbReference type="SAM" id="MobiDB-lite"/>
    </source>
</evidence>
<dbReference type="InterPro" id="IPR030642">
    <property type="entry name" value="NPHP1_SH3"/>
</dbReference>
<feature type="domain" description="SH3" evidence="4">
    <location>
        <begin position="61"/>
        <end position="121"/>
    </location>
</feature>